<reference evidence="1" key="3">
    <citation type="submission" date="2025-09" db="UniProtKB">
        <authorList>
            <consortium name="Ensembl"/>
        </authorList>
    </citation>
    <scope>IDENTIFICATION</scope>
</reference>
<dbReference type="SUPFAM" id="SSF56219">
    <property type="entry name" value="DNase I-like"/>
    <property type="match status" value="1"/>
</dbReference>
<evidence type="ECO:0000313" key="2">
    <source>
        <dbReference type="Proteomes" id="UP000265140"/>
    </source>
</evidence>
<protein>
    <recommendedName>
        <fullName evidence="3">Endonuclease/exonuclease/phosphatase domain-containing protein</fullName>
    </recommendedName>
</protein>
<keyword evidence="2" id="KW-1185">Reference proteome</keyword>
<reference evidence="1 2" key="1">
    <citation type="submission" date="2020-02" db="EMBL/GenBank/DDBJ databases">
        <title>Esox lucius (northern pike) genome, fEsoLuc1, primary haplotype.</title>
        <authorList>
            <person name="Myers G."/>
            <person name="Karagic N."/>
            <person name="Meyer A."/>
            <person name="Pippel M."/>
            <person name="Reichard M."/>
            <person name="Winkler S."/>
            <person name="Tracey A."/>
            <person name="Sims Y."/>
            <person name="Howe K."/>
            <person name="Rhie A."/>
            <person name="Formenti G."/>
            <person name="Durbin R."/>
            <person name="Fedrigo O."/>
            <person name="Jarvis E.D."/>
        </authorList>
    </citation>
    <scope>NUCLEOTIDE SEQUENCE [LARGE SCALE GENOMIC DNA]</scope>
</reference>
<accession>A0AAY5KFV5</accession>
<dbReference type="Ensembl" id="ENSELUT00000106294.1">
    <property type="protein sequence ID" value="ENSELUP00000087140.1"/>
    <property type="gene ID" value="ENSELUG00000038134.1"/>
</dbReference>
<dbReference type="Proteomes" id="UP000265140">
    <property type="component" value="Chromosome 8"/>
</dbReference>
<name>A0AAY5KFV5_ESOLU</name>
<evidence type="ECO:0008006" key="3">
    <source>
        <dbReference type="Google" id="ProtNLM"/>
    </source>
</evidence>
<proteinExistence type="predicted"/>
<dbReference type="Gene3D" id="3.60.10.10">
    <property type="entry name" value="Endonuclease/exonuclease/phosphatase"/>
    <property type="match status" value="1"/>
</dbReference>
<dbReference type="InterPro" id="IPR036691">
    <property type="entry name" value="Endo/exonu/phosph_ase_sf"/>
</dbReference>
<dbReference type="GeneTree" id="ENSGT00980000198652"/>
<evidence type="ECO:0000313" key="1">
    <source>
        <dbReference type="Ensembl" id="ENSELUP00000087140.1"/>
    </source>
</evidence>
<organism evidence="1 2">
    <name type="scientific">Esox lucius</name>
    <name type="common">Northern pike</name>
    <dbReference type="NCBI Taxonomy" id="8010"/>
    <lineage>
        <taxon>Eukaryota</taxon>
        <taxon>Metazoa</taxon>
        <taxon>Chordata</taxon>
        <taxon>Craniata</taxon>
        <taxon>Vertebrata</taxon>
        <taxon>Euteleostomi</taxon>
        <taxon>Actinopterygii</taxon>
        <taxon>Neopterygii</taxon>
        <taxon>Teleostei</taxon>
        <taxon>Protacanthopterygii</taxon>
        <taxon>Esociformes</taxon>
        <taxon>Esocidae</taxon>
        <taxon>Esox</taxon>
    </lineage>
</organism>
<sequence length="107" mass="12315">MFRAYIKTIIAGKKFAFISIYAPHFDANFFSVLTTTLLRVQDCFLIIGADMNAVVDVSLDRSCVQNYPASSLSSIDLCKFMSDLNLIDVYRIFYPTKRQYTFYSARH</sequence>
<reference evidence="1" key="2">
    <citation type="submission" date="2025-08" db="UniProtKB">
        <authorList>
            <consortium name="Ensembl"/>
        </authorList>
    </citation>
    <scope>IDENTIFICATION</scope>
</reference>
<dbReference type="AlphaFoldDB" id="A0AAY5KFV5"/>